<organism evidence="4 5">
    <name type="scientific">Entamoeba invadens IP1</name>
    <dbReference type="NCBI Taxonomy" id="370355"/>
    <lineage>
        <taxon>Eukaryota</taxon>
        <taxon>Amoebozoa</taxon>
        <taxon>Evosea</taxon>
        <taxon>Archamoebae</taxon>
        <taxon>Mastigamoebida</taxon>
        <taxon>Entamoebidae</taxon>
        <taxon>Entamoeba</taxon>
    </lineage>
</organism>
<feature type="region of interest" description="Disordered" evidence="2">
    <location>
        <begin position="676"/>
        <end position="736"/>
    </location>
</feature>
<accession>A0A0A1TWR1</accession>
<dbReference type="Proteomes" id="UP000014680">
    <property type="component" value="Unassembled WGS sequence"/>
</dbReference>
<feature type="compositionally biased region" description="Acidic residues" evidence="2">
    <location>
        <begin position="700"/>
        <end position="710"/>
    </location>
</feature>
<evidence type="ECO:0000313" key="4">
    <source>
        <dbReference type="EMBL" id="ELP85621.1"/>
    </source>
</evidence>
<evidence type="ECO:0000256" key="1">
    <source>
        <dbReference type="ARBA" id="ARBA00007797"/>
    </source>
</evidence>
<dbReference type="AlphaFoldDB" id="A0A0A1TWR1"/>
<dbReference type="PANTHER" id="PTHR12048:SF0">
    <property type="entry name" value="CCAAT_ENHANCER-BINDING PROTEIN ZETA"/>
    <property type="match status" value="1"/>
</dbReference>
<evidence type="ECO:0000259" key="3">
    <source>
        <dbReference type="Pfam" id="PF03914"/>
    </source>
</evidence>
<protein>
    <submittedName>
        <fullName evidence="4">CCAAT/enhancer-binding protein zeta, putative</fullName>
    </submittedName>
</protein>
<dbReference type="SUPFAM" id="SSF48371">
    <property type="entry name" value="ARM repeat"/>
    <property type="match status" value="1"/>
</dbReference>
<dbReference type="GeneID" id="14884543"/>
<keyword evidence="5" id="KW-1185">Reference proteome</keyword>
<feature type="domain" description="CCAAT-binding factor" evidence="3">
    <location>
        <begin position="346"/>
        <end position="543"/>
    </location>
</feature>
<feature type="region of interest" description="Disordered" evidence="2">
    <location>
        <begin position="447"/>
        <end position="485"/>
    </location>
</feature>
<sequence length="736" mass="84932">MSDTDYTDHWWKGISFTPVKVKNDMSLAQKKHEIAKNKYDQLVLESEKEAVNSKDGKWMRNLVNTGTYSDQVKALALLVRSNPLTCLEYLVQLLAICEKKNKDVSDLAIRASKELFIDILLPDEPLLFFIENDFTKANTYQLAQMYFMNALKDSFAKYIHSLKRQSSEVLNQFKLSAVRIAGELAVKKHEAQIDLLSVVANKLDDKDRVASSKVQIYLTQILERYIQMTPYVIDVLKQYINKPDITTQMIQTILAVFSKVSLSRVGHSVAEELLKLSIKFFNAVVDKKKFNKKTDSKVVENAVRSIKRCSLSSRDFSGILENIDGLYEAAKHLEFARMLDVFVVLSLVNKKSKSKRYLKLLYTKMNELPSLRSKKIYTFLEIVESSLNEFTSYDVVASFIRKMLILSLEMKPPVICKILAIVNNWINVYPPLKSMFTASNYFDEEENYKDLDDSEQKDDKVEKEEHKTSSSDDEEDETDNSDFINKKKKHAKPQNLYGANQKFDVCGYDMTQIFPEKTGAVTTKCFELTYLVNHYNPSVRRYAKLLVAGMPYTVGKYDWWSLTPAVMLSRFKLKTLTVHFKSEKIKNEVMLCSPVNSEEFLRFDRSKVLPELLFFFDYYTENHVEKGLAMPDKLNMDYSDDLEEDDETLYGGNVPHKAESQIEGQVVDFDVPQEKVEKDDSDEYSYEDLTFGGDLTGTIPDDEEDMDLIDVGELKEHSDDEEETKSSKRKRNQKDE</sequence>
<evidence type="ECO:0000256" key="2">
    <source>
        <dbReference type="SAM" id="MobiDB-lite"/>
    </source>
</evidence>
<dbReference type="GO" id="GO:0005634">
    <property type="term" value="C:nucleus"/>
    <property type="evidence" value="ECO:0007669"/>
    <property type="project" value="TreeGrafter"/>
</dbReference>
<comment type="similarity">
    <text evidence="1">Belongs to the CBF/MAK21 family.</text>
</comment>
<feature type="compositionally biased region" description="Basic and acidic residues" evidence="2">
    <location>
        <begin position="457"/>
        <end position="470"/>
    </location>
</feature>
<dbReference type="VEuPathDB" id="AmoebaDB:EIN_409100"/>
<dbReference type="Pfam" id="PF03914">
    <property type="entry name" value="CBF"/>
    <property type="match status" value="1"/>
</dbReference>
<dbReference type="KEGG" id="eiv:EIN_409100"/>
<dbReference type="EMBL" id="KB207048">
    <property type="protein sequence ID" value="ELP85621.1"/>
    <property type="molecule type" value="Genomic_DNA"/>
</dbReference>
<name>A0A0A1TWR1_ENTIV</name>
<dbReference type="OrthoDB" id="28947at2759"/>
<feature type="compositionally biased region" description="Acidic residues" evidence="2">
    <location>
        <begin position="447"/>
        <end position="456"/>
    </location>
</feature>
<gene>
    <name evidence="4" type="ORF">EIN_409100</name>
</gene>
<proteinExistence type="inferred from homology"/>
<dbReference type="InterPro" id="IPR005612">
    <property type="entry name" value="CCAAT-binding_factor"/>
</dbReference>
<dbReference type="OMA" id="EDSHNEC"/>
<feature type="compositionally biased region" description="Basic residues" evidence="2">
    <location>
        <begin position="727"/>
        <end position="736"/>
    </location>
</feature>
<reference evidence="4 5" key="1">
    <citation type="submission" date="2012-10" db="EMBL/GenBank/DDBJ databases">
        <authorList>
            <person name="Zafar N."/>
            <person name="Inman J."/>
            <person name="Hall N."/>
            <person name="Lorenzi H."/>
            <person name="Caler E."/>
        </authorList>
    </citation>
    <scope>NUCLEOTIDE SEQUENCE [LARGE SCALE GENOMIC DNA]</scope>
    <source>
        <strain evidence="4 5">IP1</strain>
    </source>
</reference>
<dbReference type="InterPro" id="IPR040155">
    <property type="entry name" value="CEBPZ/Mak21-like"/>
</dbReference>
<dbReference type="InterPro" id="IPR016024">
    <property type="entry name" value="ARM-type_fold"/>
</dbReference>
<feature type="compositionally biased region" description="Acidic residues" evidence="2">
    <location>
        <begin position="471"/>
        <end position="480"/>
    </location>
</feature>
<dbReference type="RefSeq" id="XP_004184967.1">
    <property type="nucleotide sequence ID" value="XM_004184919.1"/>
</dbReference>
<evidence type="ECO:0000313" key="5">
    <source>
        <dbReference type="Proteomes" id="UP000014680"/>
    </source>
</evidence>
<dbReference type="PANTHER" id="PTHR12048">
    <property type="entry name" value="CCAAT-BINDING FACTOR-RELATED"/>
    <property type="match status" value="1"/>
</dbReference>